<protein>
    <submittedName>
        <fullName evidence="2">mRNA cleavage and polyadenylation factor subunit</fullName>
    </submittedName>
</protein>
<keyword evidence="3" id="KW-1185">Reference proteome</keyword>
<dbReference type="Proteomes" id="UP001140094">
    <property type="component" value="Unassembled WGS sequence"/>
</dbReference>
<evidence type="ECO:0000313" key="2">
    <source>
        <dbReference type="EMBL" id="KAJ2791930.1"/>
    </source>
</evidence>
<dbReference type="InterPro" id="IPR050358">
    <property type="entry name" value="RSE1/DDB1/CFT1"/>
</dbReference>
<dbReference type="AlphaFoldDB" id="A0A9W8HM46"/>
<reference evidence="2" key="1">
    <citation type="submission" date="2022-07" db="EMBL/GenBank/DDBJ databases">
        <title>Phylogenomic reconstructions and comparative analyses of Kickxellomycotina fungi.</title>
        <authorList>
            <person name="Reynolds N.K."/>
            <person name="Stajich J.E."/>
            <person name="Barry K."/>
            <person name="Grigoriev I.V."/>
            <person name="Crous P."/>
            <person name="Smith M.E."/>
        </authorList>
    </citation>
    <scope>NUCLEOTIDE SEQUENCE</scope>
    <source>
        <strain evidence="2">NRRL 1565</strain>
    </source>
</reference>
<dbReference type="Gene3D" id="2.130.10.10">
    <property type="entry name" value="YVTN repeat-like/Quinoprotein amine dehydrogenase"/>
    <property type="match status" value="1"/>
</dbReference>
<dbReference type="Pfam" id="PF10433">
    <property type="entry name" value="Beta-prop_RSE1_1st"/>
    <property type="match status" value="1"/>
</dbReference>
<comment type="caution">
    <text evidence="2">The sequence shown here is derived from an EMBL/GenBank/DDBJ whole genome shotgun (WGS) entry which is preliminary data.</text>
</comment>
<gene>
    <name evidence="2" type="primary">CFT1_1</name>
    <name evidence="2" type="ORF">H4R20_006802</name>
</gene>
<dbReference type="EMBL" id="JANBUO010003233">
    <property type="protein sequence ID" value="KAJ2791930.1"/>
    <property type="molecule type" value="Genomic_DNA"/>
</dbReference>
<organism evidence="2 3">
    <name type="scientific">Coemansia guatemalensis</name>
    <dbReference type="NCBI Taxonomy" id="2761395"/>
    <lineage>
        <taxon>Eukaryota</taxon>
        <taxon>Fungi</taxon>
        <taxon>Fungi incertae sedis</taxon>
        <taxon>Zoopagomycota</taxon>
        <taxon>Kickxellomycotina</taxon>
        <taxon>Kickxellomycetes</taxon>
        <taxon>Kickxellales</taxon>
        <taxon>Kickxellaceae</taxon>
        <taxon>Coemansia</taxon>
    </lineage>
</organism>
<name>A0A9W8HM46_9FUNG</name>
<sequence>DTMRDPVYTYCREVVPPSVVEQAVSLSFTRPRANNLALARGNLLEIYDVELAIKRGGGDDGEVPGDEYMYRDSTTEEFDLPMIRDDTKKHGARDKFEGAKQPQLRLAGRWSLHGRIVDMQAVRSGKGQGAADRLLLSFAEAKMSLIAFDSSTQGIVTESIHYYEHDSLRQHTFNDAHTCTMRADPERRCIALRLYGDQLAILPLAEPGAAAGADAKPYTDSFVVDMRTDGVSVRNVRDFVFLSGYLEPTLALLHEQAPSWAGRVEDSRDTCSVTVVSLDMSRRAVSVLNSASRLPYDCQALLAVPDPLGGVLALATSSITHIANGTVSCISVLSHAAARGIGAGMASYLDRTNVELELSLDPRSSRYVLVGPSTVALWTQCGHVFLLRLAGTGRLVKRIALRQV</sequence>
<dbReference type="InterPro" id="IPR018846">
    <property type="entry name" value="Beta-prop_RSE1/DDB1/CPSF1_1st"/>
</dbReference>
<dbReference type="OrthoDB" id="6109at2759"/>
<dbReference type="PANTHER" id="PTHR10644">
    <property type="entry name" value="DNA REPAIR/RNA PROCESSING CPSF FAMILY"/>
    <property type="match status" value="1"/>
</dbReference>
<feature type="domain" description="RSE1/DDB1/CPSF1 first beta-propeller" evidence="1">
    <location>
        <begin position="103"/>
        <end position="325"/>
    </location>
</feature>
<evidence type="ECO:0000259" key="1">
    <source>
        <dbReference type="Pfam" id="PF10433"/>
    </source>
</evidence>
<feature type="non-terminal residue" evidence="2">
    <location>
        <position position="404"/>
    </location>
</feature>
<feature type="non-terminal residue" evidence="2">
    <location>
        <position position="1"/>
    </location>
</feature>
<evidence type="ECO:0000313" key="3">
    <source>
        <dbReference type="Proteomes" id="UP001140094"/>
    </source>
</evidence>
<dbReference type="InterPro" id="IPR015943">
    <property type="entry name" value="WD40/YVTN_repeat-like_dom_sf"/>
</dbReference>
<accession>A0A9W8HM46</accession>
<proteinExistence type="predicted"/>